<evidence type="ECO:0000256" key="9">
    <source>
        <dbReference type="ARBA" id="ARBA00049985"/>
    </source>
</evidence>
<evidence type="ECO:0000259" key="11">
    <source>
        <dbReference type="PROSITE" id="PS50893"/>
    </source>
</evidence>
<dbReference type="PANTHER" id="PTHR42711:SF19">
    <property type="entry name" value="DOXORUBICIN RESISTANCE ATP-BINDING PROTEIN DRRA"/>
    <property type="match status" value="1"/>
</dbReference>
<evidence type="ECO:0000256" key="10">
    <source>
        <dbReference type="SAM" id="MobiDB-lite"/>
    </source>
</evidence>
<feature type="compositionally biased region" description="Polar residues" evidence="10">
    <location>
        <begin position="338"/>
        <end position="348"/>
    </location>
</feature>
<keyword evidence="5 12" id="KW-0067">ATP-binding</keyword>
<evidence type="ECO:0000256" key="3">
    <source>
        <dbReference type="ARBA" id="ARBA00022475"/>
    </source>
</evidence>
<gene>
    <name evidence="12" type="ORF">BJ979_000452</name>
</gene>
<protein>
    <submittedName>
        <fullName evidence="12">Oleandomycin transport system ATP-binding protein</fullName>
    </submittedName>
</protein>
<dbReference type="NCBIfam" id="TIGR01188">
    <property type="entry name" value="drrA"/>
    <property type="match status" value="1"/>
</dbReference>
<keyword evidence="3" id="KW-1003">Cell membrane</keyword>
<dbReference type="PROSITE" id="PS50893">
    <property type="entry name" value="ABC_TRANSPORTER_2"/>
    <property type="match status" value="1"/>
</dbReference>
<keyword evidence="13" id="KW-1185">Reference proteome</keyword>
<proteinExistence type="inferred from homology"/>
<feature type="domain" description="ABC transporter" evidence="11">
    <location>
        <begin position="5"/>
        <end position="235"/>
    </location>
</feature>
<dbReference type="Gene3D" id="3.40.50.300">
    <property type="entry name" value="P-loop containing nucleotide triphosphate hydrolases"/>
    <property type="match status" value="1"/>
</dbReference>
<dbReference type="GO" id="GO:1900753">
    <property type="term" value="P:doxorubicin transport"/>
    <property type="evidence" value="ECO:0007669"/>
    <property type="project" value="InterPro"/>
</dbReference>
<evidence type="ECO:0000256" key="4">
    <source>
        <dbReference type="ARBA" id="ARBA00022741"/>
    </source>
</evidence>
<evidence type="ECO:0000256" key="6">
    <source>
        <dbReference type="ARBA" id="ARBA00022967"/>
    </source>
</evidence>
<evidence type="ECO:0000256" key="7">
    <source>
        <dbReference type="ARBA" id="ARBA00023136"/>
    </source>
</evidence>
<keyword evidence="6" id="KW-1278">Translocase</keyword>
<dbReference type="InterPro" id="IPR017871">
    <property type="entry name" value="ABC_transporter-like_CS"/>
</dbReference>
<keyword evidence="7" id="KW-0472">Membrane</keyword>
<dbReference type="InterPro" id="IPR050763">
    <property type="entry name" value="ABC_transporter_ATP-binding"/>
</dbReference>
<dbReference type="InterPro" id="IPR027417">
    <property type="entry name" value="P-loop_NTPase"/>
</dbReference>
<comment type="similarity">
    <text evidence="9">Belongs to the ABC transporter superfamily. Drug exporter-1 (DrugE1) (TC 3.A.1.105) family.</text>
</comment>
<dbReference type="GO" id="GO:0005524">
    <property type="term" value="F:ATP binding"/>
    <property type="evidence" value="ECO:0007669"/>
    <property type="project" value="UniProtKB-KW"/>
</dbReference>
<dbReference type="Pfam" id="PF13732">
    <property type="entry name" value="DrrA1-3_C"/>
    <property type="match status" value="1"/>
</dbReference>
<dbReference type="GO" id="GO:0043215">
    <property type="term" value="P:daunorubicin transport"/>
    <property type="evidence" value="ECO:0007669"/>
    <property type="project" value="InterPro"/>
</dbReference>
<evidence type="ECO:0000256" key="2">
    <source>
        <dbReference type="ARBA" id="ARBA00022448"/>
    </source>
</evidence>
<evidence type="ECO:0000313" key="13">
    <source>
        <dbReference type="Proteomes" id="UP000553888"/>
    </source>
</evidence>
<dbReference type="PANTHER" id="PTHR42711">
    <property type="entry name" value="ABC TRANSPORTER ATP-BINDING PROTEIN"/>
    <property type="match status" value="1"/>
</dbReference>
<dbReference type="InterPro" id="IPR025302">
    <property type="entry name" value="DrrA1/2-like_C"/>
</dbReference>
<dbReference type="SUPFAM" id="SSF52540">
    <property type="entry name" value="P-loop containing nucleoside triphosphate hydrolases"/>
    <property type="match status" value="1"/>
</dbReference>
<comment type="caution">
    <text evidence="12">The sequence shown here is derived from an EMBL/GenBank/DDBJ whole genome shotgun (WGS) entry which is preliminary data.</text>
</comment>
<evidence type="ECO:0000256" key="5">
    <source>
        <dbReference type="ARBA" id="ARBA00022840"/>
    </source>
</evidence>
<dbReference type="FunFam" id="3.40.50.300:FF:000589">
    <property type="entry name" value="ABC transporter, ATP-binding subunit"/>
    <property type="match status" value="1"/>
</dbReference>
<keyword evidence="8" id="KW-0046">Antibiotic resistance</keyword>
<evidence type="ECO:0000313" key="12">
    <source>
        <dbReference type="EMBL" id="NYG97826.1"/>
    </source>
</evidence>
<dbReference type="GO" id="GO:0005886">
    <property type="term" value="C:plasma membrane"/>
    <property type="evidence" value="ECO:0007669"/>
    <property type="project" value="UniProtKB-SubCell"/>
</dbReference>
<name>A0A852Y4H7_9MICO</name>
<dbReference type="GO" id="GO:0016887">
    <property type="term" value="F:ATP hydrolysis activity"/>
    <property type="evidence" value="ECO:0007669"/>
    <property type="project" value="InterPro"/>
</dbReference>
<dbReference type="Proteomes" id="UP000553888">
    <property type="component" value="Unassembled WGS sequence"/>
</dbReference>
<sequence length="348" mass="36419">MTKAIEAHGLTKRFGTTQALAGIDLEVDEGRVLGVLGPNGAGKTTAVRILATLLRPDEGTARVAGHDVVREPKEVRRAIGLTGQYASVDEDLTGLQNLVMIGRLLGLDRRAARARADELLTEFDLTEAGGRTSKTYSGGMRRRLDLAASLIGRPSVVYLDEPTTGLDPAKRDDVWDMVRVLVKQGTTVLLTTQYLEEADALAEEITVIDHGRVIAHDTPQGLKRQVGGQTLEVRVAHPADLAAAQQVLARVGTREPEMIGGDLVSVPVSGDAVLPATVQALAAEGVPVVEFSLRLPSLDEVFYSLTGQRGQGGSAGSAGSTGPASTSSLESAGDAGDISTTTNEGEAA</sequence>
<dbReference type="AlphaFoldDB" id="A0A852Y4H7"/>
<reference evidence="12 13" key="1">
    <citation type="submission" date="2020-07" db="EMBL/GenBank/DDBJ databases">
        <title>Sequencing the genomes of 1000 actinobacteria strains.</title>
        <authorList>
            <person name="Klenk H.-P."/>
        </authorList>
    </citation>
    <scope>NUCLEOTIDE SEQUENCE [LARGE SCALE GENOMIC DNA]</scope>
    <source>
        <strain evidence="12 13">DSM 23141</strain>
    </source>
</reference>
<feature type="compositionally biased region" description="Low complexity" evidence="10">
    <location>
        <begin position="317"/>
        <end position="328"/>
    </location>
</feature>
<keyword evidence="2" id="KW-0813">Transport</keyword>
<accession>A0A852Y4H7</accession>
<dbReference type="InterPro" id="IPR003439">
    <property type="entry name" value="ABC_transporter-like_ATP-bd"/>
</dbReference>
<dbReference type="RefSeq" id="WP_179564780.1">
    <property type="nucleotide sequence ID" value="NZ_JACBZY010000001.1"/>
</dbReference>
<evidence type="ECO:0000256" key="1">
    <source>
        <dbReference type="ARBA" id="ARBA00004413"/>
    </source>
</evidence>
<dbReference type="InterPro" id="IPR005894">
    <property type="entry name" value="DrrA"/>
</dbReference>
<dbReference type="InterPro" id="IPR003593">
    <property type="entry name" value="AAA+_ATPase"/>
</dbReference>
<dbReference type="EMBL" id="JACBZY010000001">
    <property type="protein sequence ID" value="NYG97826.1"/>
    <property type="molecule type" value="Genomic_DNA"/>
</dbReference>
<evidence type="ECO:0000256" key="8">
    <source>
        <dbReference type="ARBA" id="ARBA00023251"/>
    </source>
</evidence>
<comment type="subcellular location">
    <subcellularLocation>
        <location evidence="1">Cell membrane</location>
        <topology evidence="1">Peripheral membrane protein</topology>
        <orientation evidence="1">Cytoplasmic side</orientation>
    </subcellularLocation>
</comment>
<dbReference type="PROSITE" id="PS00211">
    <property type="entry name" value="ABC_TRANSPORTER_1"/>
    <property type="match status" value="1"/>
</dbReference>
<dbReference type="Pfam" id="PF00005">
    <property type="entry name" value="ABC_tran"/>
    <property type="match status" value="1"/>
</dbReference>
<organism evidence="12 13">
    <name type="scientific">Schumannella luteola</name>
    <dbReference type="NCBI Taxonomy" id="472059"/>
    <lineage>
        <taxon>Bacteria</taxon>
        <taxon>Bacillati</taxon>
        <taxon>Actinomycetota</taxon>
        <taxon>Actinomycetes</taxon>
        <taxon>Micrococcales</taxon>
        <taxon>Microbacteriaceae</taxon>
        <taxon>Schumannella</taxon>
    </lineage>
</organism>
<dbReference type="GO" id="GO:0046677">
    <property type="term" value="P:response to antibiotic"/>
    <property type="evidence" value="ECO:0007669"/>
    <property type="project" value="UniProtKB-KW"/>
</dbReference>
<dbReference type="SMART" id="SM00382">
    <property type="entry name" value="AAA"/>
    <property type="match status" value="1"/>
</dbReference>
<feature type="region of interest" description="Disordered" evidence="10">
    <location>
        <begin position="309"/>
        <end position="348"/>
    </location>
</feature>
<keyword evidence="4" id="KW-0547">Nucleotide-binding</keyword>